<feature type="domain" description="Superoxide dismutase copper/zinc binding" evidence="5">
    <location>
        <begin position="61"/>
        <end position="193"/>
    </location>
</feature>
<gene>
    <name evidence="6" type="ORF">P8935_14350</name>
</gene>
<dbReference type="EMBL" id="CP121196">
    <property type="protein sequence ID" value="XBH15752.1"/>
    <property type="molecule type" value="Genomic_DNA"/>
</dbReference>
<feature type="signal peptide" evidence="4">
    <location>
        <begin position="1"/>
        <end position="26"/>
    </location>
</feature>
<keyword evidence="2" id="KW-0479">Metal-binding</keyword>
<dbReference type="InterPro" id="IPR018152">
    <property type="entry name" value="SOD_Cu/Zn_BS"/>
</dbReference>
<dbReference type="GO" id="GO:0005507">
    <property type="term" value="F:copper ion binding"/>
    <property type="evidence" value="ECO:0007669"/>
    <property type="project" value="InterPro"/>
</dbReference>
<evidence type="ECO:0000313" key="6">
    <source>
        <dbReference type="EMBL" id="XBH15752.1"/>
    </source>
</evidence>
<keyword evidence="4" id="KW-0732">Signal</keyword>
<evidence type="ECO:0000259" key="5">
    <source>
        <dbReference type="Pfam" id="PF00080"/>
    </source>
</evidence>
<dbReference type="AlphaFoldDB" id="A0AAU7DF33"/>
<dbReference type="Gene3D" id="2.60.40.200">
    <property type="entry name" value="Superoxide dismutase, copper/zinc binding domain"/>
    <property type="match status" value="1"/>
</dbReference>
<proteinExistence type="inferred from homology"/>
<keyword evidence="2" id="KW-0560">Oxidoreductase</keyword>
<dbReference type="PANTHER" id="PTHR10003">
    <property type="entry name" value="SUPEROXIDE DISMUTASE CU-ZN -RELATED"/>
    <property type="match status" value="1"/>
</dbReference>
<comment type="function">
    <text evidence="2">Destroys radicals which are normally produced within the cells and which are toxic to biological systems.</text>
</comment>
<evidence type="ECO:0000256" key="2">
    <source>
        <dbReference type="RuleBase" id="RU000393"/>
    </source>
</evidence>
<dbReference type="InterPro" id="IPR036423">
    <property type="entry name" value="SOD-like_Cu/Zn_dom_sf"/>
</dbReference>
<comment type="cofactor">
    <cofactor evidence="2">
        <name>Zn(2+)</name>
        <dbReference type="ChEBI" id="CHEBI:29105"/>
    </cofactor>
    <text evidence="2">Binds 1 zinc ion per subunit.</text>
</comment>
<dbReference type="PROSITE" id="PS00332">
    <property type="entry name" value="SOD_CU_ZN_2"/>
    <property type="match status" value="1"/>
</dbReference>
<dbReference type="Pfam" id="PF00080">
    <property type="entry name" value="Sod_Cu"/>
    <property type="match status" value="1"/>
</dbReference>
<dbReference type="EC" id="1.15.1.1" evidence="2"/>
<sequence length="196" mass="20179">MKTYSKLLLASALLAAVATLPLASSAAASQSPVKPGKLSAIAAPPKSVKVAIKTNDGKDAGEVVLNQGNAGVEVKVDLKNLPPGEHAIHIHQNAKCDTPDFKTAGGHFNPAGKKHGYNNPDGHHNGDMHQNLTVQADGTVSTSFWNNDVSLDPAAPNSVFANGGTAIIIHEKPDDMMTDPTGNAGGRIACGVIVQP</sequence>
<dbReference type="RefSeq" id="WP_348260983.1">
    <property type="nucleotide sequence ID" value="NZ_CP121196.1"/>
</dbReference>
<dbReference type="InterPro" id="IPR001424">
    <property type="entry name" value="SOD_Cu_Zn_dom"/>
</dbReference>
<comment type="similarity">
    <text evidence="1 2">Belongs to the Cu-Zn superoxide dismutase family.</text>
</comment>
<keyword evidence="2" id="KW-0862">Zinc</keyword>
<keyword evidence="2" id="KW-0186">Copper</keyword>
<reference evidence="6" key="1">
    <citation type="submission" date="2023-03" db="EMBL/GenBank/DDBJ databases">
        <title>Edaphobacter sp.</title>
        <authorList>
            <person name="Huber K.J."/>
            <person name="Papendorf J."/>
            <person name="Pilke C."/>
            <person name="Bunk B."/>
            <person name="Sproeer C."/>
            <person name="Pester M."/>
        </authorList>
    </citation>
    <scope>NUCLEOTIDE SEQUENCE</scope>
    <source>
        <strain evidence="6">DSM 110680</strain>
    </source>
</reference>
<comment type="cofactor">
    <cofactor evidence="2">
        <name>Cu cation</name>
        <dbReference type="ChEBI" id="CHEBI:23378"/>
    </cofactor>
    <text evidence="2">Binds 1 copper ion per subunit.</text>
</comment>
<dbReference type="CDD" id="cd00305">
    <property type="entry name" value="Cu-Zn_Superoxide_Dismutase"/>
    <property type="match status" value="1"/>
</dbReference>
<accession>A0AAU7DF33</accession>
<comment type="catalytic activity">
    <reaction evidence="2">
        <text>2 superoxide + 2 H(+) = H2O2 + O2</text>
        <dbReference type="Rhea" id="RHEA:20696"/>
        <dbReference type="ChEBI" id="CHEBI:15378"/>
        <dbReference type="ChEBI" id="CHEBI:15379"/>
        <dbReference type="ChEBI" id="CHEBI:16240"/>
        <dbReference type="ChEBI" id="CHEBI:18421"/>
        <dbReference type="EC" id="1.15.1.1"/>
    </reaction>
</comment>
<feature type="chain" id="PRO_5043504237" description="Superoxide dismutase [Cu-Zn]" evidence="4">
    <location>
        <begin position="27"/>
        <end position="196"/>
    </location>
</feature>
<dbReference type="GO" id="GO:0004784">
    <property type="term" value="F:superoxide dismutase activity"/>
    <property type="evidence" value="ECO:0007669"/>
    <property type="project" value="UniProtKB-EC"/>
</dbReference>
<name>A0AAU7DF33_9BACT</name>
<dbReference type="SUPFAM" id="SSF49329">
    <property type="entry name" value="Cu,Zn superoxide dismutase-like"/>
    <property type="match status" value="1"/>
</dbReference>
<evidence type="ECO:0000256" key="3">
    <source>
        <dbReference type="SAM" id="MobiDB-lite"/>
    </source>
</evidence>
<feature type="region of interest" description="Disordered" evidence="3">
    <location>
        <begin position="104"/>
        <end position="125"/>
    </location>
</feature>
<protein>
    <recommendedName>
        <fullName evidence="2">Superoxide dismutase [Cu-Zn]</fullName>
        <ecNumber evidence="2">1.15.1.1</ecNumber>
    </recommendedName>
</protein>
<evidence type="ECO:0000256" key="1">
    <source>
        <dbReference type="ARBA" id="ARBA00010457"/>
    </source>
</evidence>
<evidence type="ECO:0000256" key="4">
    <source>
        <dbReference type="SAM" id="SignalP"/>
    </source>
</evidence>
<organism evidence="6">
    <name type="scientific">Telmatobacter sp. DSM 110680</name>
    <dbReference type="NCBI Taxonomy" id="3036704"/>
    <lineage>
        <taxon>Bacteria</taxon>
        <taxon>Pseudomonadati</taxon>
        <taxon>Acidobacteriota</taxon>
        <taxon>Terriglobia</taxon>
        <taxon>Terriglobales</taxon>
        <taxon>Acidobacteriaceae</taxon>
        <taxon>Telmatobacter</taxon>
    </lineage>
</organism>
<dbReference type="InterPro" id="IPR024134">
    <property type="entry name" value="SOD_Cu/Zn_/chaperone"/>
</dbReference>